<dbReference type="RefSeq" id="XP_028873434.1">
    <property type="nucleotide sequence ID" value="XM_029017636.1"/>
</dbReference>
<dbReference type="EMBL" id="LRBP01000027">
    <property type="protein sequence ID" value="OII71815.1"/>
    <property type="molecule type" value="Genomic_DNA"/>
</dbReference>
<keyword evidence="3" id="KW-1185">Reference proteome</keyword>
<accession>A0A1J4MCW2</accession>
<evidence type="ECO:0000256" key="1">
    <source>
        <dbReference type="SAM" id="MobiDB-lite"/>
    </source>
</evidence>
<dbReference type="AlphaFoldDB" id="A0A1J4MCW2"/>
<dbReference type="OrthoDB" id="339074at2759"/>
<reference evidence="2 3" key="1">
    <citation type="submission" date="2016-10" db="EMBL/GenBank/DDBJ databases">
        <title>Reductive evolution of mitochondrial metabolism and differential evolution of invasion-related proteins in Cryptosporidium.</title>
        <authorList>
            <person name="Liu S."/>
            <person name="Roellig D.M."/>
            <person name="Guo Y."/>
            <person name="Li N."/>
            <person name="Frace M.A."/>
            <person name="Tang K."/>
            <person name="Zhang L."/>
            <person name="Feng Y."/>
            <person name="Xiao L."/>
        </authorList>
    </citation>
    <scope>NUCLEOTIDE SEQUENCE [LARGE SCALE GENOMIC DNA]</scope>
    <source>
        <strain evidence="2">39726</strain>
    </source>
</reference>
<evidence type="ECO:0000313" key="3">
    <source>
        <dbReference type="Proteomes" id="UP000186176"/>
    </source>
</evidence>
<protein>
    <submittedName>
        <fullName evidence="2">Uncharacterized protein</fullName>
    </submittedName>
</protein>
<feature type="compositionally biased region" description="Acidic residues" evidence="1">
    <location>
        <begin position="174"/>
        <end position="189"/>
    </location>
</feature>
<feature type="region of interest" description="Disordered" evidence="1">
    <location>
        <begin position="168"/>
        <end position="189"/>
    </location>
</feature>
<dbReference type="Proteomes" id="UP000186176">
    <property type="component" value="Unassembled WGS sequence"/>
</dbReference>
<dbReference type="GeneID" id="39977415"/>
<proteinExistence type="predicted"/>
<sequence>MSGETINQNNNQGIFPTHPYFSEKSVINKISLADEIQLCVDEYIQIVQFWQFNVGGTNNIVNESLNQDSGENPNILKEYLFSLLDLPGNFQNGNPFFADDLFSQSLNLYKRKPLISKRTININNFENSTNKNLGNDEETTMLENKNNFNEDIEVLESEDESDFDYEYMSHSNNEDYDELEDNTNDNDVI</sequence>
<organism evidence="2 3">
    <name type="scientific">Cryptosporidium ubiquitum</name>
    <dbReference type="NCBI Taxonomy" id="857276"/>
    <lineage>
        <taxon>Eukaryota</taxon>
        <taxon>Sar</taxon>
        <taxon>Alveolata</taxon>
        <taxon>Apicomplexa</taxon>
        <taxon>Conoidasida</taxon>
        <taxon>Coccidia</taxon>
        <taxon>Eucoccidiorida</taxon>
        <taxon>Eimeriorina</taxon>
        <taxon>Cryptosporidiidae</taxon>
        <taxon>Cryptosporidium</taxon>
    </lineage>
</organism>
<evidence type="ECO:0000313" key="2">
    <source>
        <dbReference type="EMBL" id="OII71815.1"/>
    </source>
</evidence>
<comment type="caution">
    <text evidence="2">The sequence shown here is derived from an EMBL/GenBank/DDBJ whole genome shotgun (WGS) entry which is preliminary data.</text>
</comment>
<dbReference type="VEuPathDB" id="CryptoDB:cubi_00623"/>
<gene>
    <name evidence="2" type="ORF">cubi_00623</name>
</gene>
<name>A0A1J4MCW2_9CRYT</name>